<evidence type="ECO:0000259" key="4">
    <source>
        <dbReference type="PROSITE" id="PS51406"/>
    </source>
</evidence>
<keyword evidence="1" id="KW-0175">Coiled coil</keyword>
<dbReference type="Bgee" id="ENSAMXG00000030740">
    <property type="expression patterns" value="Expressed in ovary and 3 other cell types or tissues"/>
</dbReference>
<reference evidence="5" key="4">
    <citation type="submission" date="2025-09" db="UniProtKB">
        <authorList>
            <consortium name="Ensembl"/>
        </authorList>
    </citation>
    <scope>IDENTIFICATION</scope>
</reference>
<dbReference type="AlphaFoldDB" id="A0A3B1KBB5"/>
<dbReference type="PANTHER" id="PTHR19143">
    <property type="entry name" value="FIBRINOGEN/TENASCIN/ANGIOPOEITIN"/>
    <property type="match status" value="1"/>
</dbReference>
<evidence type="ECO:0000256" key="3">
    <source>
        <dbReference type="SAM" id="SignalP"/>
    </source>
</evidence>
<dbReference type="Gene3D" id="4.10.530.10">
    <property type="entry name" value="Gamma-fibrinogen Carboxyl Terminal Fragment, domain 2"/>
    <property type="match status" value="1"/>
</dbReference>
<feature type="chain" id="PRO_5017371284" evidence="3">
    <location>
        <begin position="26"/>
        <end position="454"/>
    </location>
</feature>
<dbReference type="SUPFAM" id="SSF56496">
    <property type="entry name" value="Fibrinogen C-terminal domain-like"/>
    <property type="match status" value="1"/>
</dbReference>
<dbReference type="InParanoid" id="A0A3B1KBB5"/>
<evidence type="ECO:0000313" key="6">
    <source>
        <dbReference type="Proteomes" id="UP000018467"/>
    </source>
</evidence>
<reference evidence="6" key="1">
    <citation type="submission" date="2013-03" db="EMBL/GenBank/DDBJ databases">
        <authorList>
            <person name="Jeffery W."/>
            <person name="Warren W."/>
            <person name="Wilson R.K."/>
        </authorList>
    </citation>
    <scope>NUCLEOTIDE SEQUENCE</scope>
    <source>
        <strain evidence="6">female</strain>
    </source>
</reference>
<dbReference type="InterPro" id="IPR036056">
    <property type="entry name" value="Fibrinogen-like_C"/>
</dbReference>
<dbReference type="Pfam" id="PF00147">
    <property type="entry name" value="Fibrinogen_C"/>
    <property type="match status" value="1"/>
</dbReference>
<dbReference type="InterPro" id="IPR050373">
    <property type="entry name" value="Fibrinogen_C-term_domain"/>
</dbReference>
<evidence type="ECO:0000256" key="1">
    <source>
        <dbReference type="SAM" id="Coils"/>
    </source>
</evidence>
<dbReference type="PANTHER" id="PTHR19143:SF222">
    <property type="entry name" value="ANGIOPOIETIN-RELATED PROTEIN 3"/>
    <property type="match status" value="1"/>
</dbReference>
<dbReference type="OrthoDB" id="8866652at2759"/>
<reference evidence="5" key="3">
    <citation type="submission" date="2025-08" db="UniProtKB">
        <authorList>
            <consortium name="Ensembl"/>
        </authorList>
    </citation>
    <scope>IDENTIFICATION</scope>
</reference>
<name>A0A3B1KBB5_ASTMX</name>
<feature type="coiled-coil region" evidence="1">
    <location>
        <begin position="193"/>
        <end position="220"/>
    </location>
</feature>
<feature type="domain" description="Fibrinogen C-terminal" evidence="4">
    <location>
        <begin position="247"/>
        <end position="454"/>
    </location>
</feature>
<dbReference type="GO" id="GO:0005615">
    <property type="term" value="C:extracellular space"/>
    <property type="evidence" value="ECO:0007669"/>
    <property type="project" value="TreeGrafter"/>
</dbReference>
<feature type="region of interest" description="Disordered" evidence="2">
    <location>
        <begin position="381"/>
        <end position="400"/>
    </location>
</feature>
<feature type="signal peptide" evidence="3">
    <location>
        <begin position="1"/>
        <end position="25"/>
    </location>
</feature>
<dbReference type="Gene3D" id="3.90.215.10">
    <property type="entry name" value="Gamma Fibrinogen, chain A, domain 1"/>
    <property type="match status" value="1"/>
</dbReference>
<keyword evidence="6" id="KW-1185">Reference proteome</keyword>
<dbReference type="InterPro" id="IPR014716">
    <property type="entry name" value="Fibrinogen_a/b/g_C_1"/>
</dbReference>
<proteinExistence type="predicted"/>
<accession>A0A3B1KBB5</accession>
<dbReference type="STRING" id="7994.ENSAMXP00000051370"/>
<keyword evidence="3" id="KW-0732">Signal</keyword>
<dbReference type="GO" id="GO:0070328">
    <property type="term" value="P:triglyceride homeostasis"/>
    <property type="evidence" value="ECO:0007669"/>
    <property type="project" value="TreeGrafter"/>
</dbReference>
<feature type="compositionally biased region" description="Basic and acidic residues" evidence="2">
    <location>
        <begin position="390"/>
        <end position="399"/>
    </location>
</feature>
<protein>
    <submittedName>
        <fullName evidence="5">Angiopoietin like 3</fullName>
    </submittedName>
</protein>
<dbReference type="GO" id="GO:0009395">
    <property type="term" value="P:phospholipid catabolic process"/>
    <property type="evidence" value="ECO:0007669"/>
    <property type="project" value="TreeGrafter"/>
</dbReference>
<dbReference type="Proteomes" id="UP000018467">
    <property type="component" value="Unassembled WGS sequence"/>
</dbReference>
<reference evidence="6" key="2">
    <citation type="journal article" date="2014" name="Nat. Commun.">
        <title>The cavefish genome reveals candidate genes for eye loss.</title>
        <authorList>
            <person name="McGaugh S.E."/>
            <person name="Gross J.B."/>
            <person name="Aken B."/>
            <person name="Blin M."/>
            <person name="Borowsky R."/>
            <person name="Chalopin D."/>
            <person name="Hinaux H."/>
            <person name="Jeffery W.R."/>
            <person name="Keene A."/>
            <person name="Ma L."/>
            <person name="Minx P."/>
            <person name="Murphy D."/>
            <person name="O'Quin K.E."/>
            <person name="Retaux S."/>
            <person name="Rohner N."/>
            <person name="Searle S.M."/>
            <person name="Stahl B.A."/>
            <person name="Tabin C."/>
            <person name="Volff J.N."/>
            <person name="Yoshizawa M."/>
            <person name="Warren W.C."/>
        </authorList>
    </citation>
    <scope>NUCLEOTIDE SEQUENCE [LARGE SCALE GENOMIC DNA]</scope>
    <source>
        <strain evidence="6">female</strain>
    </source>
</reference>
<dbReference type="SMART" id="SM00186">
    <property type="entry name" value="FBG"/>
    <property type="match status" value="1"/>
</dbReference>
<dbReference type="PROSITE" id="PS51406">
    <property type="entry name" value="FIBRINOGEN_C_2"/>
    <property type="match status" value="1"/>
</dbReference>
<evidence type="ECO:0000313" key="5">
    <source>
        <dbReference type="Ensembl" id="ENSAMXP00000051370.1"/>
    </source>
</evidence>
<dbReference type="GeneTree" id="ENSGT00940000156746"/>
<feature type="coiled-coil region" evidence="1">
    <location>
        <begin position="103"/>
        <end position="155"/>
    </location>
</feature>
<evidence type="ECO:0000256" key="2">
    <source>
        <dbReference type="SAM" id="MobiDB-lite"/>
    </source>
</evidence>
<dbReference type="GO" id="GO:0055091">
    <property type="term" value="P:phospholipid homeostasis"/>
    <property type="evidence" value="ECO:0007669"/>
    <property type="project" value="TreeGrafter"/>
</dbReference>
<dbReference type="InterPro" id="IPR002181">
    <property type="entry name" value="Fibrinogen_a/b/g_C_dom"/>
</dbReference>
<sequence>MAANRVTVNLVKLALLVVLVVLTNAFPTTEDTDTEDTSLSQVGHRSAFAALDDVRLIANGLLQLGKNLRDFVQKTKGQINDILQKLNIFDKSFYQLSVLASEIKEEEEELKKTTVVLKASNDEIKSLSLEINSKVEDIMKERIQLRNQVGGLEEKLSGISQGLLSADQVAEISALKEVIQVQERSISELLKAVKEQSEHLNFQKNKIKGLENKLNSASHQETTAKLRWDSQTYSMSDYLTNYSTDGSFSSDFPKDCGEAFSMGENASGLYAIKPNQSEAFLVLCEFTEDGAFTVIQRRQDGSVDFNLPWQSYEDGFGDFRSEFWLGLRKIFSISQHGGSLLHVQMEDWKQEKHLMEFQYRLEGPASNYTIHLRPAHLSTETDTQTGMRFSTKDHHDENNSRSCAHDYTGGWWFSTCDDINPNGKCIQSRPRRKHNKGHVQFKSSQISIFHAKKT</sequence>
<organism evidence="5 6">
    <name type="scientific">Astyanax mexicanus</name>
    <name type="common">Blind cave fish</name>
    <name type="synonym">Astyanax fasciatus mexicanus</name>
    <dbReference type="NCBI Taxonomy" id="7994"/>
    <lineage>
        <taxon>Eukaryota</taxon>
        <taxon>Metazoa</taxon>
        <taxon>Chordata</taxon>
        <taxon>Craniata</taxon>
        <taxon>Vertebrata</taxon>
        <taxon>Euteleostomi</taxon>
        <taxon>Actinopterygii</taxon>
        <taxon>Neopterygii</taxon>
        <taxon>Teleostei</taxon>
        <taxon>Ostariophysi</taxon>
        <taxon>Characiformes</taxon>
        <taxon>Characoidei</taxon>
        <taxon>Acestrorhamphidae</taxon>
        <taxon>Acestrorhamphinae</taxon>
        <taxon>Astyanax</taxon>
    </lineage>
</organism>
<dbReference type="Ensembl" id="ENSAMXT00000043547.1">
    <property type="protein sequence ID" value="ENSAMXP00000051370.1"/>
    <property type="gene ID" value="ENSAMXG00000030740.1"/>
</dbReference>
<dbReference type="GO" id="GO:0042632">
    <property type="term" value="P:cholesterol homeostasis"/>
    <property type="evidence" value="ECO:0007669"/>
    <property type="project" value="TreeGrafter"/>
</dbReference>